<dbReference type="InterPro" id="IPR010105">
    <property type="entry name" value="TonB_sidphr_rcpt"/>
</dbReference>
<dbReference type="PANTHER" id="PTHR32552:SF68">
    <property type="entry name" value="FERRICHROME OUTER MEMBRANE TRANSPORTER_PHAGE RECEPTOR"/>
    <property type="match status" value="1"/>
</dbReference>
<evidence type="ECO:0000256" key="15">
    <source>
        <dbReference type="RuleBase" id="RU003357"/>
    </source>
</evidence>
<dbReference type="NCBIfam" id="TIGR01783">
    <property type="entry name" value="TonB-siderophor"/>
    <property type="match status" value="1"/>
</dbReference>
<dbReference type="Pfam" id="PF07715">
    <property type="entry name" value="Plug"/>
    <property type="match status" value="1"/>
</dbReference>
<accession>A0A365XU62</accession>
<dbReference type="AlphaFoldDB" id="A0A365XU62"/>
<dbReference type="InterPro" id="IPR000531">
    <property type="entry name" value="Beta-barrel_TonB"/>
</dbReference>
<comment type="subcellular location">
    <subcellularLocation>
        <location evidence="1 14">Cell outer membrane</location>
        <topology evidence="1 14">Multi-pass membrane protein</topology>
    </subcellularLocation>
</comment>
<feature type="domain" description="TonB-dependent receptor-like beta-barrel" evidence="16">
    <location>
        <begin position="272"/>
        <end position="669"/>
    </location>
</feature>
<evidence type="ECO:0000256" key="4">
    <source>
        <dbReference type="ARBA" id="ARBA00022452"/>
    </source>
</evidence>
<keyword evidence="8" id="KW-0408">Iron</keyword>
<dbReference type="InterPro" id="IPR036942">
    <property type="entry name" value="Beta-barrel_TonB_sf"/>
</dbReference>
<evidence type="ECO:0000256" key="3">
    <source>
        <dbReference type="ARBA" id="ARBA00022448"/>
    </source>
</evidence>
<evidence type="ECO:0008006" key="20">
    <source>
        <dbReference type="Google" id="ProtNLM"/>
    </source>
</evidence>
<keyword evidence="5" id="KW-0410">Iron transport</keyword>
<evidence type="ECO:0000256" key="7">
    <source>
        <dbReference type="ARBA" id="ARBA00022729"/>
    </source>
</evidence>
<dbReference type="GO" id="GO:0015891">
    <property type="term" value="P:siderophore transport"/>
    <property type="evidence" value="ECO:0007669"/>
    <property type="project" value="InterPro"/>
</dbReference>
<sequence>MNKTLPVLMCLCNLTLYGYSQQKTDSLRRQRLQEIIVLEKKKSMKADSMASTLRLEGRLLETPQNISSVTSELIREQGGLEIKDIARNASGIKMGYNSSVFDASTTVMVRGFGAITYVNGMPQRSSMGALLDDAAIIDRVDFIKGPAGFLLSSGEPGGSINISTKTPGPQRIRQLELAGGSFGLLRAAADIGSAVKTKGFSYRINAAYQQQESFQDFIRTKKYIAAPVIQYNFKPGTWLLAEYNLIRLTADGGSSVTQVGTEEGILKYRIGNNFAGDPGLPQSSAMSQSARLLFSHRFNHQWKLSIQSKYTATPSSTWALLSDNYSPVNFDNTDITRRMSQYSHINGQVAAVQAYVNGTFNTGRQINHQLVAGTDYNYSKDNFSVAYGLHSFQFDRNKPQYGLDTDSVSALGKSTLINRENNWLSAFVYNTTRIQGKWYFNYGGRFTWNIPITTNTKSPLCNETAFSPRLGITRLLGENTSVYAVYDQSFIPQAGADFEGNNFKPLRGNSLEAGAKREWFQRKLITTLAVYHIIKNNLLVSDLQHPRFNRQIGQATSTGVEADIIGRVSNRITVSANYAYTYAITSKDSRKENEGNRLAFTPEQMINTWIQYAIPMNGPTRLSFSAGQTTVTRTATYTPDVYLKGYTKLDAGIAWDAGKWYLRVIADNLTNKRYFSSGDILIGSIHPGVKSYYYIEGAPVSFKAFAGIRL</sequence>
<evidence type="ECO:0000256" key="14">
    <source>
        <dbReference type="PROSITE-ProRule" id="PRU01360"/>
    </source>
</evidence>
<evidence type="ECO:0000256" key="6">
    <source>
        <dbReference type="ARBA" id="ARBA00022692"/>
    </source>
</evidence>
<evidence type="ECO:0000256" key="1">
    <source>
        <dbReference type="ARBA" id="ARBA00004571"/>
    </source>
</evidence>
<keyword evidence="10 15" id="KW-0798">TonB box</keyword>
<dbReference type="PROSITE" id="PS52016">
    <property type="entry name" value="TONB_DEPENDENT_REC_3"/>
    <property type="match status" value="1"/>
</dbReference>
<keyword evidence="7" id="KW-0732">Signal</keyword>
<dbReference type="InterPro" id="IPR037066">
    <property type="entry name" value="Plug_dom_sf"/>
</dbReference>
<keyword evidence="19" id="KW-1185">Reference proteome</keyword>
<proteinExistence type="inferred from homology"/>
<evidence type="ECO:0000259" key="16">
    <source>
        <dbReference type="Pfam" id="PF00593"/>
    </source>
</evidence>
<keyword evidence="4 14" id="KW-1134">Transmembrane beta strand</keyword>
<evidence type="ECO:0000256" key="8">
    <source>
        <dbReference type="ARBA" id="ARBA00023004"/>
    </source>
</evidence>
<dbReference type="PANTHER" id="PTHR32552">
    <property type="entry name" value="FERRICHROME IRON RECEPTOR-RELATED"/>
    <property type="match status" value="1"/>
</dbReference>
<dbReference type="InterPro" id="IPR039426">
    <property type="entry name" value="TonB-dep_rcpt-like"/>
</dbReference>
<dbReference type="Pfam" id="PF00593">
    <property type="entry name" value="TonB_dep_Rec_b-barrel"/>
    <property type="match status" value="1"/>
</dbReference>
<comment type="caution">
    <text evidence="18">The sequence shown here is derived from an EMBL/GenBank/DDBJ whole genome shotgun (WGS) entry which is preliminary data.</text>
</comment>
<keyword evidence="13 14" id="KW-0998">Cell outer membrane</keyword>
<protein>
    <recommendedName>
        <fullName evidence="20">TonB-dependent siderophore receptor</fullName>
    </recommendedName>
</protein>
<keyword evidence="3 14" id="KW-0813">Transport</keyword>
<evidence type="ECO:0000256" key="2">
    <source>
        <dbReference type="ARBA" id="ARBA00009810"/>
    </source>
</evidence>
<dbReference type="RefSeq" id="WP_113617871.1">
    <property type="nucleotide sequence ID" value="NZ_QFFJ01000002.1"/>
</dbReference>
<dbReference type="Proteomes" id="UP000253410">
    <property type="component" value="Unassembled WGS sequence"/>
</dbReference>
<dbReference type="GO" id="GO:0009279">
    <property type="term" value="C:cell outer membrane"/>
    <property type="evidence" value="ECO:0007669"/>
    <property type="project" value="UniProtKB-SubCell"/>
</dbReference>
<dbReference type="GO" id="GO:0038023">
    <property type="term" value="F:signaling receptor activity"/>
    <property type="evidence" value="ECO:0007669"/>
    <property type="project" value="InterPro"/>
</dbReference>
<evidence type="ECO:0000256" key="5">
    <source>
        <dbReference type="ARBA" id="ARBA00022496"/>
    </source>
</evidence>
<reference evidence="18 19" key="1">
    <citation type="submission" date="2018-05" db="EMBL/GenBank/DDBJ databases">
        <title>Chitinophaga sp. K3CV102501T nov., isolated from isolated from a monsoon evergreen broad-leaved forest soil.</title>
        <authorList>
            <person name="Lv Y."/>
        </authorList>
    </citation>
    <scope>NUCLEOTIDE SEQUENCE [LARGE SCALE GENOMIC DNA]</scope>
    <source>
        <strain evidence="18 19">GDMCC 1.1325</strain>
    </source>
</reference>
<evidence type="ECO:0000256" key="13">
    <source>
        <dbReference type="ARBA" id="ARBA00023237"/>
    </source>
</evidence>
<name>A0A365XU62_9BACT</name>
<organism evidence="18 19">
    <name type="scientific">Chitinophaga flava</name>
    <dbReference type="NCBI Taxonomy" id="2259036"/>
    <lineage>
        <taxon>Bacteria</taxon>
        <taxon>Pseudomonadati</taxon>
        <taxon>Bacteroidota</taxon>
        <taxon>Chitinophagia</taxon>
        <taxon>Chitinophagales</taxon>
        <taxon>Chitinophagaceae</taxon>
        <taxon>Chitinophaga</taxon>
    </lineage>
</organism>
<evidence type="ECO:0000256" key="12">
    <source>
        <dbReference type="ARBA" id="ARBA00023170"/>
    </source>
</evidence>
<evidence type="ECO:0000256" key="10">
    <source>
        <dbReference type="ARBA" id="ARBA00023077"/>
    </source>
</evidence>
<dbReference type="CDD" id="cd01347">
    <property type="entry name" value="ligand_gated_channel"/>
    <property type="match status" value="1"/>
</dbReference>
<comment type="similarity">
    <text evidence="2 14 15">Belongs to the TonB-dependent receptor family.</text>
</comment>
<keyword evidence="6 14" id="KW-0812">Transmembrane</keyword>
<evidence type="ECO:0000313" key="19">
    <source>
        <dbReference type="Proteomes" id="UP000253410"/>
    </source>
</evidence>
<gene>
    <name evidence="18" type="ORF">DF182_21565</name>
</gene>
<dbReference type="InterPro" id="IPR012910">
    <property type="entry name" value="Plug_dom"/>
</dbReference>
<dbReference type="EMBL" id="QFFJ01000002">
    <property type="protein sequence ID" value="RBL89125.1"/>
    <property type="molecule type" value="Genomic_DNA"/>
</dbReference>
<dbReference type="OrthoDB" id="9775095at2"/>
<dbReference type="Gene3D" id="2.170.130.10">
    <property type="entry name" value="TonB-dependent receptor, plug domain"/>
    <property type="match status" value="1"/>
</dbReference>
<keyword evidence="11 14" id="KW-0472">Membrane</keyword>
<evidence type="ECO:0000256" key="11">
    <source>
        <dbReference type="ARBA" id="ARBA00023136"/>
    </source>
</evidence>
<keyword evidence="9" id="KW-0406">Ion transport</keyword>
<evidence type="ECO:0000313" key="18">
    <source>
        <dbReference type="EMBL" id="RBL89125.1"/>
    </source>
</evidence>
<keyword evidence="12" id="KW-0675">Receptor</keyword>
<dbReference type="SUPFAM" id="SSF56935">
    <property type="entry name" value="Porins"/>
    <property type="match status" value="1"/>
</dbReference>
<dbReference type="Gene3D" id="2.40.170.20">
    <property type="entry name" value="TonB-dependent receptor, beta-barrel domain"/>
    <property type="match status" value="1"/>
</dbReference>
<evidence type="ECO:0000256" key="9">
    <source>
        <dbReference type="ARBA" id="ARBA00023065"/>
    </source>
</evidence>
<feature type="domain" description="TonB-dependent receptor plug" evidence="17">
    <location>
        <begin position="59"/>
        <end position="158"/>
    </location>
</feature>
<evidence type="ECO:0000259" key="17">
    <source>
        <dbReference type="Pfam" id="PF07715"/>
    </source>
</evidence>
<dbReference type="GO" id="GO:0015344">
    <property type="term" value="F:siderophore uptake transmembrane transporter activity"/>
    <property type="evidence" value="ECO:0007669"/>
    <property type="project" value="TreeGrafter"/>
</dbReference>